<dbReference type="Gene3D" id="2.40.70.10">
    <property type="entry name" value="Acid Proteases"/>
    <property type="match status" value="2"/>
</dbReference>
<reference evidence="20 21" key="1">
    <citation type="submission" date="2023-03" db="EMBL/GenBank/DDBJ databases">
        <title>Genome sequence of Lichtheimia ornata CBS 291.66.</title>
        <authorList>
            <person name="Mohabir J.T."/>
            <person name="Shea T.P."/>
            <person name="Kurbessoian T."/>
            <person name="Berby B."/>
            <person name="Fontaine J."/>
            <person name="Livny J."/>
            <person name="Gnirke A."/>
            <person name="Stajich J.E."/>
            <person name="Cuomo C.A."/>
        </authorList>
    </citation>
    <scope>NUCLEOTIDE SEQUENCE [LARGE SCALE GENOMIC DNA]</scope>
    <source>
        <strain evidence="20">CBS 291.66</strain>
    </source>
</reference>
<evidence type="ECO:0000256" key="15">
    <source>
        <dbReference type="PIRSR" id="PIRSR601461-2"/>
    </source>
</evidence>
<accession>A0AAD7UV04</accession>
<sequence>MPAGAIHCVLLLLLAVSKLLDADTIRLPLYKHHAWKSKRFSSYQTKSLDIRSTSSANNTNKSKASLYNDAGSEYLVTVGVGTPAQKFLVALDTGSADLWVPSITCPKESCPYTRYNDSLSSTFMETQEEFDIAYGTGSANGTYAIDTVEIGGARVDRQQFGLVKVTENVILMPDDATFEILDEDEDDPVAANGILGIGYPELTSSEHAYDPFVFSLAKRGLIPQPLFSIYMGSIYDDGWAGEIIFGGIDESKYNGQLLYAPVARLGGLGSSHSFYAYWMVYGQAIRVLDNNANDSPPLMNERFSDTRGVIIDTGTTLTYMAPALAEQIVLAVAGSNNNVILDATSGIFIINCDLKKTDRRVEFGIGSHLRAQSSLMRISLAARDLIIPLDSDSLDDAELCMFGIAPWVGDSTASLSTSSMILVGDSILRSLYLVFDMDRNRIGFAPAVNSSVVVSKGSVIYNNNNGTDRSKNGNIDDPDASSSSSTVSSHPSTLSCCFLVMLLLYLVL</sequence>
<evidence type="ECO:0000256" key="2">
    <source>
        <dbReference type="ARBA" id="ARBA00022670"/>
    </source>
</evidence>
<feature type="signal peptide" evidence="18">
    <location>
        <begin position="1"/>
        <end position="22"/>
    </location>
</feature>
<dbReference type="Proteomes" id="UP001234581">
    <property type="component" value="Unassembled WGS sequence"/>
</dbReference>
<dbReference type="CDD" id="cd05471">
    <property type="entry name" value="pepsin_like"/>
    <property type="match status" value="1"/>
</dbReference>
<dbReference type="GeneID" id="83218597"/>
<evidence type="ECO:0000256" key="18">
    <source>
        <dbReference type="SAM" id="SignalP"/>
    </source>
</evidence>
<comment type="caution">
    <text evidence="20">The sequence shown here is derived from an EMBL/GenBank/DDBJ whole genome shotgun (WGS) entry which is preliminary data.</text>
</comment>
<evidence type="ECO:0000259" key="19">
    <source>
        <dbReference type="PROSITE" id="PS51767"/>
    </source>
</evidence>
<keyword evidence="4 16" id="KW-0064">Aspartyl protease</keyword>
<evidence type="ECO:0000256" key="10">
    <source>
        <dbReference type="ARBA" id="ARBA00059864"/>
    </source>
</evidence>
<gene>
    <name evidence="20" type="ORF">O0I10_011196</name>
</gene>
<evidence type="ECO:0000256" key="9">
    <source>
        <dbReference type="ARBA" id="ARBA00052485"/>
    </source>
</evidence>
<protein>
    <recommendedName>
        <fullName evidence="12">Mucorpepsin</fullName>
        <ecNumber evidence="11">3.4.23.23</ecNumber>
    </recommendedName>
    <alternativeName>
        <fullName evidence="13">Mucor rennin</fullName>
    </alternativeName>
</protein>
<keyword evidence="6" id="KW-0865">Zymogen</keyword>
<dbReference type="PRINTS" id="PR00792">
    <property type="entry name" value="PEPSIN"/>
</dbReference>
<evidence type="ECO:0000256" key="7">
    <source>
        <dbReference type="ARBA" id="ARBA00023157"/>
    </source>
</evidence>
<evidence type="ECO:0000256" key="8">
    <source>
        <dbReference type="ARBA" id="ARBA00023180"/>
    </source>
</evidence>
<feature type="chain" id="PRO_5041980203" description="Mucorpepsin" evidence="18">
    <location>
        <begin position="23"/>
        <end position="508"/>
    </location>
</feature>
<comment type="similarity">
    <text evidence="1 16">Belongs to the peptidase A1 family.</text>
</comment>
<keyword evidence="3 18" id="KW-0732">Signal</keyword>
<dbReference type="PANTHER" id="PTHR47966">
    <property type="entry name" value="BETA-SITE APP-CLEAVING ENZYME, ISOFORM A-RELATED"/>
    <property type="match status" value="1"/>
</dbReference>
<dbReference type="GO" id="GO:0006508">
    <property type="term" value="P:proteolysis"/>
    <property type="evidence" value="ECO:0007669"/>
    <property type="project" value="UniProtKB-KW"/>
</dbReference>
<keyword evidence="21" id="KW-1185">Reference proteome</keyword>
<feature type="active site" evidence="14">
    <location>
        <position position="92"/>
    </location>
</feature>
<evidence type="ECO:0000256" key="12">
    <source>
        <dbReference type="ARBA" id="ARBA00070311"/>
    </source>
</evidence>
<keyword evidence="2 16" id="KW-0645">Protease</keyword>
<evidence type="ECO:0000313" key="21">
    <source>
        <dbReference type="Proteomes" id="UP001234581"/>
    </source>
</evidence>
<dbReference type="EC" id="3.4.23.23" evidence="11"/>
<dbReference type="PROSITE" id="PS51767">
    <property type="entry name" value="PEPTIDASE_A1"/>
    <property type="match status" value="1"/>
</dbReference>
<feature type="disulfide bond" evidence="15">
    <location>
        <begin position="352"/>
        <end position="400"/>
    </location>
</feature>
<dbReference type="EMBL" id="JARTCD010000084">
    <property type="protein sequence ID" value="KAJ8653147.1"/>
    <property type="molecule type" value="Genomic_DNA"/>
</dbReference>
<dbReference type="GO" id="GO:0004190">
    <property type="term" value="F:aspartic-type endopeptidase activity"/>
    <property type="evidence" value="ECO:0007669"/>
    <property type="project" value="UniProtKB-KW"/>
</dbReference>
<dbReference type="InterPro" id="IPR033121">
    <property type="entry name" value="PEPTIDASE_A1"/>
</dbReference>
<dbReference type="RefSeq" id="XP_058338061.1">
    <property type="nucleotide sequence ID" value="XM_058491166.1"/>
</dbReference>
<keyword evidence="5 16" id="KW-0378">Hydrolase</keyword>
<dbReference type="AlphaFoldDB" id="A0AAD7UV04"/>
<organism evidence="20 21">
    <name type="scientific">Lichtheimia ornata</name>
    <dbReference type="NCBI Taxonomy" id="688661"/>
    <lineage>
        <taxon>Eukaryota</taxon>
        <taxon>Fungi</taxon>
        <taxon>Fungi incertae sedis</taxon>
        <taxon>Mucoromycota</taxon>
        <taxon>Mucoromycotina</taxon>
        <taxon>Mucoromycetes</taxon>
        <taxon>Mucorales</taxon>
        <taxon>Lichtheimiaceae</taxon>
        <taxon>Lichtheimia</taxon>
    </lineage>
</organism>
<evidence type="ECO:0000256" key="6">
    <source>
        <dbReference type="ARBA" id="ARBA00023145"/>
    </source>
</evidence>
<evidence type="ECO:0000256" key="4">
    <source>
        <dbReference type="ARBA" id="ARBA00022750"/>
    </source>
</evidence>
<evidence type="ECO:0000313" key="20">
    <source>
        <dbReference type="EMBL" id="KAJ8653147.1"/>
    </source>
</evidence>
<feature type="active site" evidence="14">
    <location>
        <position position="312"/>
    </location>
</feature>
<dbReference type="SUPFAM" id="SSF50630">
    <property type="entry name" value="Acid proteases"/>
    <property type="match status" value="1"/>
</dbReference>
<keyword evidence="7 15" id="KW-1015">Disulfide bond</keyword>
<dbReference type="InterPro" id="IPR001969">
    <property type="entry name" value="Aspartic_peptidase_AS"/>
</dbReference>
<evidence type="ECO:0000256" key="17">
    <source>
        <dbReference type="SAM" id="MobiDB-lite"/>
    </source>
</evidence>
<evidence type="ECO:0000256" key="16">
    <source>
        <dbReference type="RuleBase" id="RU000454"/>
    </source>
</evidence>
<name>A0AAD7UV04_9FUNG</name>
<feature type="disulfide bond" evidence="15">
    <location>
        <begin position="105"/>
        <end position="110"/>
    </location>
</feature>
<dbReference type="PROSITE" id="PS00141">
    <property type="entry name" value="ASP_PROTEASE"/>
    <property type="match status" value="2"/>
</dbReference>
<comment type="catalytic activity">
    <reaction evidence="9">
        <text>Hydrolysis of proteins, favoring hydrophobic residues at P1 and P1'. Clots milk. Does not accept Lys at P1, and hence does not activate trypsinogen.</text>
        <dbReference type="EC" id="3.4.23.23"/>
    </reaction>
</comment>
<dbReference type="Pfam" id="PF00026">
    <property type="entry name" value="Asp"/>
    <property type="match status" value="1"/>
</dbReference>
<dbReference type="FunFam" id="2.40.70.10:FF:000008">
    <property type="entry name" value="Cathepsin D"/>
    <property type="match status" value="1"/>
</dbReference>
<evidence type="ECO:0000256" key="1">
    <source>
        <dbReference type="ARBA" id="ARBA00007447"/>
    </source>
</evidence>
<comment type="function">
    <text evidence="10">This enzyme, capable of clotting milk is frequently used for cheese production.</text>
</comment>
<evidence type="ECO:0000256" key="3">
    <source>
        <dbReference type="ARBA" id="ARBA00022729"/>
    </source>
</evidence>
<feature type="compositionally biased region" description="Low complexity" evidence="17">
    <location>
        <begin position="481"/>
        <end position="491"/>
    </location>
</feature>
<feature type="domain" description="Peptidase A1" evidence="19">
    <location>
        <begin position="74"/>
        <end position="445"/>
    </location>
</feature>
<dbReference type="PANTHER" id="PTHR47966:SF51">
    <property type="entry name" value="BETA-SITE APP-CLEAVING ENZYME, ISOFORM A-RELATED"/>
    <property type="match status" value="1"/>
</dbReference>
<keyword evidence="8" id="KW-0325">Glycoprotein</keyword>
<evidence type="ECO:0000256" key="13">
    <source>
        <dbReference type="ARBA" id="ARBA00075933"/>
    </source>
</evidence>
<dbReference type="InterPro" id="IPR021109">
    <property type="entry name" value="Peptidase_aspartic_dom_sf"/>
</dbReference>
<evidence type="ECO:0000256" key="5">
    <source>
        <dbReference type="ARBA" id="ARBA00022801"/>
    </source>
</evidence>
<proteinExistence type="inferred from homology"/>
<evidence type="ECO:0000256" key="11">
    <source>
        <dbReference type="ARBA" id="ARBA00067072"/>
    </source>
</evidence>
<evidence type="ECO:0000256" key="14">
    <source>
        <dbReference type="PIRSR" id="PIRSR601461-1"/>
    </source>
</evidence>
<dbReference type="InterPro" id="IPR034164">
    <property type="entry name" value="Pepsin-like_dom"/>
</dbReference>
<dbReference type="InterPro" id="IPR001461">
    <property type="entry name" value="Aspartic_peptidase_A1"/>
</dbReference>
<feature type="region of interest" description="Disordered" evidence="17">
    <location>
        <begin position="464"/>
        <end position="491"/>
    </location>
</feature>